<dbReference type="AlphaFoldDB" id="A0A1H8LWC8"/>
<gene>
    <name evidence="3" type="ORF">SAMN05444123_101251</name>
</gene>
<dbReference type="InterPro" id="IPR038607">
    <property type="entry name" value="PhoD-like_sf"/>
</dbReference>
<name>A0A1H8LWC8_9BRAD</name>
<evidence type="ECO:0000256" key="1">
    <source>
        <dbReference type="SAM" id="MobiDB-lite"/>
    </source>
</evidence>
<dbReference type="Proteomes" id="UP000199615">
    <property type="component" value="Unassembled WGS sequence"/>
</dbReference>
<dbReference type="PANTHER" id="PTHR46689:SF1">
    <property type="entry name" value="PHOD-LIKE PHOSPHATASE DOMAIN-CONTAINING PROTEIN"/>
    <property type="match status" value="1"/>
</dbReference>
<proteinExistence type="predicted"/>
<accession>A0A1H8LWC8</accession>
<dbReference type="Gene3D" id="3.60.21.70">
    <property type="entry name" value="PhoD-like phosphatase"/>
    <property type="match status" value="1"/>
</dbReference>
<sequence>MQRLAALNHHSTDSSGRIAPDGGDEPSTRSQTEVVGPLLYLQGQREGRIYLVSLMVMPLAAAFPILRIDDRLVTAASILECDGRRVLRYAFDVAPSSDLSYEIDGRSYALDTAFDRDLRIAFVSCNGQEAGDRGRDRSERNTMWRRLADEHAASPFKLLLHGGDQIYADEVLDAHPLIRRWADDAEAGASQTSASELEKLAEVLRVTFFTRYLGVLAEPETAWLMARIPSLAVWDDHDICDGWGSMNAAKLDAPVGQCSRLRANSISSSSSEATRTVYPKASSIRPVLA</sequence>
<evidence type="ECO:0000313" key="4">
    <source>
        <dbReference type="Proteomes" id="UP000199615"/>
    </source>
</evidence>
<evidence type="ECO:0000313" key="3">
    <source>
        <dbReference type="EMBL" id="SEO09395.1"/>
    </source>
</evidence>
<dbReference type="RefSeq" id="WP_347336013.1">
    <property type="nucleotide sequence ID" value="NZ_FODT01000001.1"/>
</dbReference>
<dbReference type="InterPro" id="IPR043904">
    <property type="entry name" value="PhoD_2-like"/>
</dbReference>
<feature type="domain" description="PhoD-like phosphatase" evidence="2">
    <location>
        <begin position="139"/>
        <end position="246"/>
    </location>
</feature>
<protein>
    <submittedName>
        <fullName evidence="3">PhoD-like phosphatase</fullName>
    </submittedName>
</protein>
<reference evidence="4" key="1">
    <citation type="submission" date="2016-10" db="EMBL/GenBank/DDBJ databases">
        <authorList>
            <person name="Varghese N."/>
            <person name="Submissions S."/>
        </authorList>
    </citation>
    <scope>NUCLEOTIDE SEQUENCE [LARGE SCALE GENOMIC DNA]</scope>
    <source>
        <strain evidence="4">DSM 123</strain>
    </source>
</reference>
<organism evidence="3 4">
    <name type="scientific">Rhodopseudomonas pseudopalustris</name>
    <dbReference type="NCBI Taxonomy" id="1513892"/>
    <lineage>
        <taxon>Bacteria</taxon>
        <taxon>Pseudomonadati</taxon>
        <taxon>Pseudomonadota</taxon>
        <taxon>Alphaproteobacteria</taxon>
        <taxon>Hyphomicrobiales</taxon>
        <taxon>Nitrobacteraceae</taxon>
        <taxon>Rhodopseudomonas</taxon>
    </lineage>
</organism>
<evidence type="ECO:0000259" key="2">
    <source>
        <dbReference type="Pfam" id="PF19050"/>
    </source>
</evidence>
<dbReference type="SUPFAM" id="SSF56300">
    <property type="entry name" value="Metallo-dependent phosphatases"/>
    <property type="match status" value="1"/>
</dbReference>
<feature type="region of interest" description="Disordered" evidence="1">
    <location>
        <begin position="1"/>
        <end position="31"/>
    </location>
</feature>
<dbReference type="Pfam" id="PF19050">
    <property type="entry name" value="PhoD_2"/>
    <property type="match status" value="1"/>
</dbReference>
<dbReference type="PANTHER" id="PTHR46689">
    <property type="entry name" value="MEMBRANE PROTEIN, PUTATIVE-RELATED"/>
    <property type="match status" value="1"/>
</dbReference>
<dbReference type="GO" id="GO:0016020">
    <property type="term" value="C:membrane"/>
    <property type="evidence" value="ECO:0007669"/>
    <property type="project" value="TreeGrafter"/>
</dbReference>
<dbReference type="InterPro" id="IPR029052">
    <property type="entry name" value="Metallo-depent_PP-like"/>
</dbReference>
<keyword evidence="4" id="KW-1185">Reference proteome</keyword>
<dbReference type="EMBL" id="FODT01000001">
    <property type="protein sequence ID" value="SEO09395.1"/>
    <property type="molecule type" value="Genomic_DNA"/>
</dbReference>